<dbReference type="SUPFAM" id="SSF53335">
    <property type="entry name" value="S-adenosyl-L-methionine-dependent methyltransferases"/>
    <property type="match status" value="1"/>
</dbReference>
<evidence type="ECO:0000313" key="9">
    <source>
        <dbReference type="Proteomes" id="UP000886653"/>
    </source>
</evidence>
<name>A0A9P6NL52_9BASI</name>
<feature type="binding site" evidence="5">
    <location>
        <position position="311"/>
    </location>
    <ligand>
        <name>S-adenosyl-L-methionine</name>
        <dbReference type="ChEBI" id="CHEBI:59789"/>
    </ligand>
</feature>
<dbReference type="Pfam" id="PF21148">
    <property type="entry name" value="NSUN5_fdxn-like"/>
    <property type="match status" value="1"/>
</dbReference>
<dbReference type="PANTHER" id="PTHR22807">
    <property type="entry name" value="NOP2 YEAST -RELATED NOL1/NOP2/FMU SUN DOMAIN-CONTAINING"/>
    <property type="match status" value="1"/>
</dbReference>
<dbReference type="OrthoDB" id="435282at2759"/>
<keyword evidence="9" id="KW-1185">Reference proteome</keyword>
<reference evidence="8" key="1">
    <citation type="submission" date="2013-11" db="EMBL/GenBank/DDBJ databases">
        <title>Genome sequence of the fusiform rust pathogen reveals effectors for host alternation and coevolution with pine.</title>
        <authorList>
            <consortium name="DOE Joint Genome Institute"/>
            <person name="Smith K."/>
            <person name="Pendleton A."/>
            <person name="Kubisiak T."/>
            <person name="Anderson C."/>
            <person name="Salamov A."/>
            <person name="Aerts A."/>
            <person name="Riley R."/>
            <person name="Clum A."/>
            <person name="Lindquist E."/>
            <person name="Ence D."/>
            <person name="Campbell M."/>
            <person name="Kronenberg Z."/>
            <person name="Feau N."/>
            <person name="Dhillon B."/>
            <person name="Hamelin R."/>
            <person name="Burleigh J."/>
            <person name="Smith J."/>
            <person name="Yandell M."/>
            <person name="Nelson C."/>
            <person name="Grigoriev I."/>
            <person name="Davis J."/>
        </authorList>
    </citation>
    <scope>NUCLEOTIDE SEQUENCE</scope>
    <source>
        <strain evidence="8">G11</strain>
    </source>
</reference>
<keyword evidence="2 5" id="KW-0808">Transferase</keyword>
<dbReference type="CDD" id="cd02440">
    <property type="entry name" value="AdoMet_MTases"/>
    <property type="match status" value="1"/>
</dbReference>
<dbReference type="InterPro" id="IPR023267">
    <property type="entry name" value="RCMT"/>
</dbReference>
<evidence type="ECO:0000256" key="5">
    <source>
        <dbReference type="PROSITE-ProRule" id="PRU01023"/>
    </source>
</evidence>
<evidence type="ECO:0000256" key="4">
    <source>
        <dbReference type="ARBA" id="ARBA00022884"/>
    </source>
</evidence>
<dbReference type="EMBL" id="MU167241">
    <property type="protein sequence ID" value="KAG0148018.1"/>
    <property type="molecule type" value="Genomic_DNA"/>
</dbReference>
<dbReference type="InterPro" id="IPR001678">
    <property type="entry name" value="MeTrfase_RsmB-F_NOP2_dom"/>
</dbReference>
<sequence>MDFYNKAASALDQLDQRRGSLKGIVFRLARSSTHFDHKGQRTSPVDSARRISDGKRLLRVVAETLRYRQAIRVILKNTNLLMREKKAFGYRPGQPTTVSRGSNAHPNPESLATILVHDLLFARRGISLAKVHKLRHAVEAHSQLLHAELSRHKMRLGVSENSALAAVATQGEPNDEDEPTESVRWMRVNTIKWAVEEAVDWLIGSGWNETDMDALHQAREGHQLFARDRHLPSVLALSRSVVLSALAPYQDGRLIAQDKASCMPAQLLLGDLSLMQLKKGICVIDATAAPGNKTTMLSALVGRKGKVWAFEKDAERFKTLKQMVAKAGCTNVECILGDFLSVKTNDPRFENVTHILLDPSCSGSGISNRLDHLVDSYRDEARIDSLARFQTTIVSHALRFKSVLQVAYSTCSIWREEDEDVVMRVLEKPEMSKKGWRLKDLSDVLGHGQAWERVGKPRTAGEKPHTDRMVRFDPKLDNTIGFFAAVFVRDLTPPRAHKGQPECSDGSAMIPTSKRPARAKHGRRGDVKRWRGIRPGRLLYL</sequence>
<feature type="binding site" evidence="5">
    <location>
        <position position="358"/>
    </location>
    <ligand>
        <name>S-adenosyl-L-methionine</name>
        <dbReference type="ChEBI" id="CHEBI:59789"/>
    </ligand>
</feature>
<dbReference type="InterPro" id="IPR049561">
    <property type="entry name" value="NSUN5_7_fdxn-like"/>
</dbReference>
<dbReference type="Proteomes" id="UP000886653">
    <property type="component" value="Unassembled WGS sequence"/>
</dbReference>
<evidence type="ECO:0000313" key="8">
    <source>
        <dbReference type="EMBL" id="KAG0148018.1"/>
    </source>
</evidence>
<dbReference type="AlphaFoldDB" id="A0A9P6NL52"/>
<dbReference type="PANTHER" id="PTHR22807:SF4">
    <property type="entry name" value="28S RRNA (CYTOSINE-C(5))-METHYLTRANSFERASE"/>
    <property type="match status" value="1"/>
</dbReference>
<dbReference type="GO" id="GO:0008173">
    <property type="term" value="F:RNA methyltransferase activity"/>
    <property type="evidence" value="ECO:0007669"/>
    <property type="project" value="InterPro"/>
</dbReference>
<feature type="active site" description="Nucleophile" evidence="5">
    <location>
        <position position="411"/>
    </location>
</feature>
<organism evidence="8 9">
    <name type="scientific">Cronartium quercuum f. sp. fusiforme G11</name>
    <dbReference type="NCBI Taxonomy" id="708437"/>
    <lineage>
        <taxon>Eukaryota</taxon>
        <taxon>Fungi</taxon>
        <taxon>Dikarya</taxon>
        <taxon>Basidiomycota</taxon>
        <taxon>Pucciniomycotina</taxon>
        <taxon>Pucciniomycetes</taxon>
        <taxon>Pucciniales</taxon>
        <taxon>Coleosporiaceae</taxon>
        <taxon>Cronartium</taxon>
    </lineage>
</organism>
<dbReference type="PROSITE" id="PS51686">
    <property type="entry name" value="SAM_MT_RSMB_NOP"/>
    <property type="match status" value="1"/>
</dbReference>
<accession>A0A9P6NL52</accession>
<feature type="region of interest" description="Disordered" evidence="6">
    <location>
        <begin position="495"/>
        <end position="526"/>
    </location>
</feature>
<feature type="domain" description="SAM-dependent MTase RsmB/NOP-type" evidence="7">
    <location>
        <begin position="174"/>
        <end position="490"/>
    </location>
</feature>
<protein>
    <recommendedName>
        <fullName evidence="7">SAM-dependent MTase RsmB/NOP-type domain-containing protein</fullName>
    </recommendedName>
</protein>
<dbReference type="Pfam" id="PF01189">
    <property type="entry name" value="Methyltr_RsmB-F"/>
    <property type="match status" value="1"/>
</dbReference>
<dbReference type="GO" id="GO:0003723">
    <property type="term" value="F:RNA binding"/>
    <property type="evidence" value="ECO:0007669"/>
    <property type="project" value="UniProtKB-UniRule"/>
</dbReference>
<comment type="caution">
    <text evidence="8">The sequence shown here is derived from an EMBL/GenBank/DDBJ whole genome shotgun (WGS) entry which is preliminary data.</text>
</comment>
<dbReference type="InterPro" id="IPR048889">
    <property type="entry name" value="NSUN5_RCM1_N"/>
</dbReference>
<comment type="caution">
    <text evidence="5">Lacks conserved residue(s) required for the propagation of feature annotation.</text>
</comment>
<evidence type="ECO:0000256" key="1">
    <source>
        <dbReference type="ARBA" id="ARBA00022603"/>
    </source>
</evidence>
<evidence type="ECO:0000256" key="2">
    <source>
        <dbReference type="ARBA" id="ARBA00022679"/>
    </source>
</evidence>
<dbReference type="PRINTS" id="PR02008">
    <property type="entry name" value="RCMTFAMILY"/>
</dbReference>
<dbReference type="InterPro" id="IPR029063">
    <property type="entry name" value="SAM-dependent_MTases_sf"/>
</dbReference>
<evidence type="ECO:0000256" key="6">
    <source>
        <dbReference type="SAM" id="MobiDB-lite"/>
    </source>
</evidence>
<dbReference type="Pfam" id="PF21153">
    <property type="entry name" value="NSUN5_N"/>
    <property type="match status" value="1"/>
</dbReference>
<gene>
    <name evidence="8" type="ORF">CROQUDRAFT_42007</name>
</gene>
<keyword evidence="4 5" id="KW-0694">RNA-binding</keyword>
<evidence type="ECO:0000256" key="3">
    <source>
        <dbReference type="ARBA" id="ARBA00022691"/>
    </source>
</evidence>
<proteinExistence type="inferred from homology"/>
<dbReference type="Gene3D" id="3.30.70.1170">
    <property type="entry name" value="Sun protein, domain 3"/>
    <property type="match status" value="1"/>
</dbReference>
<keyword evidence="1 5" id="KW-0489">Methyltransferase</keyword>
<dbReference type="InterPro" id="IPR049560">
    <property type="entry name" value="MeTrfase_RsmB-F_NOP2_cat"/>
</dbReference>
<evidence type="ECO:0000259" key="7">
    <source>
        <dbReference type="PROSITE" id="PS51686"/>
    </source>
</evidence>
<feature type="binding site" evidence="5">
    <location>
        <position position="338"/>
    </location>
    <ligand>
        <name>S-adenosyl-L-methionine</name>
        <dbReference type="ChEBI" id="CHEBI:59789"/>
    </ligand>
</feature>
<dbReference type="Gene3D" id="3.40.50.150">
    <property type="entry name" value="Vaccinia Virus protein VP39"/>
    <property type="match status" value="1"/>
</dbReference>
<dbReference type="GO" id="GO:0070475">
    <property type="term" value="P:rRNA base methylation"/>
    <property type="evidence" value="ECO:0007669"/>
    <property type="project" value="TreeGrafter"/>
</dbReference>
<dbReference type="GO" id="GO:0005730">
    <property type="term" value="C:nucleolus"/>
    <property type="evidence" value="ECO:0007669"/>
    <property type="project" value="TreeGrafter"/>
</dbReference>
<comment type="similarity">
    <text evidence="5">Belongs to the class I-like SAM-binding methyltransferase superfamily. RsmB/NOP family.</text>
</comment>
<keyword evidence="3 5" id="KW-0949">S-adenosyl-L-methionine</keyword>